<proteinExistence type="predicted"/>
<dbReference type="AlphaFoldDB" id="A0A4R5MM50"/>
<dbReference type="RefSeq" id="WP_133262315.1">
    <property type="nucleotide sequence ID" value="NZ_SJCY01000004.1"/>
</dbReference>
<dbReference type="OrthoDB" id="1524766at2"/>
<reference evidence="2 3" key="1">
    <citation type="submission" date="2019-02" db="EMBL/GenBank/DDBJ databases">
        <title>Pedobacter sp. nov., a novel speices isolated from soil of pinguins habitat in Antarcitica.</title>
        <authorList>
            <person name="He R.-H."/>
        </authorList>
    </citation>
    <scope>NUCLEOTIDE SEQUENCE [LARGE SCALE GENOMIC DNA]</scope>
    <source>
        <strain evidence="2 3">E01020</strain>
    </source>
</reference>
<dbReference type="Gene3D" id="3.10.450.50">
    <property type="match status" value="1"/>
</dbReference>
<organism evidence="2 3">
    <name type="scientific">Pedobacter changchengzhani</name>
    <dbReference type="NCBI Taxonomy" id="2529274"/>
    <lineage>
        <taxon>Bacteria</taxon>
        <taxon>Pseudomonadati</taxon>
        <taxon>Bacteroidota</taxon>
        <taxon>Sphingobacteriia</taxon>
        <taxon>Sphingobacteriales</taxon>
        <taxon>Sphingobacteriaceae</taxon>
        <taxon>Pedobacter</taxon>
    </lineage>
</organism>
<keyword evidence="3" id="KW-1185">Reference proteome</keyword>
<sequence>MIRSLFIFLVAFIPISHLSAPQTDIVDDLSTFFKAGDSKNIAKNFSTTIELVIGDEEDVYSKLQGEQILKDFFAKFPPTKSTISHKINTNPNYRFGVIILNTAKDVFRVSVTMKKINNSFLITELRIEQVKN</sequence>
<keyword evidence="1" id="KW-0732">Signal</keyword>
<name>A0A4R5MM50_9SPHI</name>
<dbReference type="InterPro" id="IPR031977">
    <property type="entry name" value="DUF4783"/>
</dbReference>
<dbReference type="EMBL" id="SJCY01000004">
    <property type="protein sequence ID" value="TDG36586.1"/>
    <property type="molecule type" value="Genomic_DNA"/>
</dbReference>
<comment type="caution">
    <text evidence="2">The sequence shown here is derived from an EMBL/GenBank/DDBJ whole genome shotgun (WGS) entry which is preliminary data.</text>
</comment>
<accession>A0A4R5MM50</accession>
<evidence type="ECO:0000313" key="3">
    <source>
        <dbReference type="Proteomes" id="UP000295668"/>
    </source>
</evidence>
<dbReference type="Proteomes" id="UP000295668">
    <property type="component" value="Unassembled WGS sequence"/>
</dbReference>
<protein>
    <submittedName>
        <fullName evidence="2">DUF4783 domain-containing protein</fullName>
    </submittedName>
</protein>
<feature type="chain" id="PRO_5020437649" evidence="1">
    <location>
        <begin position="20"/>
        <end position="132"/>
    </location>
</feature>
<feature type="signal peptide" evidence="1">
    <location>
        <begin position="1"/>
        <end position="19"/>
    </location>
</feature>
<evidence type="ECO:0000256" key="1">
    <source>
        <dbReference type="SAM" id="SignalP"/>
    </source>
</evidence>
<gene>
    <name evidence="2" type="ORF">EZJ43_08720</name>
</gene>
<evidence type="ECO:0000313" key="2">
    <source>
        <dbReference type="EMBL" id="TDG36586.1"/>
    </source>
</evidence>
<dbReference type="Pfam" id="PF16022">
    <property type="entry name" value="DUF4783"/>
    <property type="match status" value="1"/>
</dbReference>